<dbReference type="AlphaFoldDB" id="A0A1E7Q719"/>
<dbReference type="Proteomes" id="UP000242258">
    <property type="component" value="Unassembled WGS sequence"/>
</dbReference>
<feature type="domain" description="Glycosyltransferase subfamily 4-like N-terminal" evidence="1">
    <location>
        <begin position="25"/>
        <end position="184"/>
    </location>
</feature>
<evidence type="ECO:0000259" key="1">
    <source>
        <dbReference type="Pfam" id="PF13439"/>
    </source>
</evidence>
<evidence type="ECO:0000313" key="3">
    <source>
        <dbReference type="Proteomes" id="UP000242258"/>
    </source>
</evidence>
<sequence>MNSQNTTNSAPVKHIAHLVWHFSTGGLENGLVNLINNLPAQRYQHSIITLTGYDQAFANRITQPNVNFYHLHKRDGQDWKIFSALNKLLKQLKPDVLHSRNLTSIELQLVGWWRNIPMRVHGEHGWDTFDIGGTNKKYQLLRRLLKPFIHQFVCLSSESEHYLLDKVALHTSKVQRICNGVDVAKFKQSTAACLALPVNITTSPSPVLFGTVGRLATIKNQAFLLQAFASLLQHQPSFKAKAGLIIVGDGPNKQQLLQLSQTLNIQDNLVFLGNRSDIAEIMQRFDVFVLPSLAEGISNTILEAMASATPVIATAVGGNADLMPPELQATNLVEVNNIQQLVQAMLVYLNSNQRINTDGLICQRYCQQHFSLTTMVQRYQALYEVSGKEG</sequence>
<dbReference type="SUPFAM" id="SSF53756">
    <property type="entry name" value="UDP-Glycosyltransferase/glycogen phosphorylase"/>
    <property type="match status" value="1"/>
</dbReference>
<dbReference type="Gene3D" id="3.40.50.2000">
    <property type="entry name" value="Glycogen Phosphorylase B"/>
    <property type="match status" value="2"/>
</dbReference>
<dbReference type="GO" id="GO:0016757">
    <property type="term" value="F:glycosyltransferase activity"/>
    <property type="evidence" value="ECO:0007669"/>
    <property type="project" value="UniProtKB-ARBA"/>
</dbReference>
<dbReference type="OrthoDB" id="9775208at2"/>
<dbReference type="STRING" id="1628148.BI198_10630"/>
<dbReference type="PANTHER" id="PTHR45947:SF14">
    <property type="entry name" value="SLL1723 PROTEIN"/>
    <property type="match status" value="1"/>
</dbReference>
<protein>
    <recommendedName>
        <fullName evidence="1">Glycosyltransferase subfamily 4-like N-terminal domain-containing protein</fullName>
    </recommendedName>
</protein>
<name>A0A1E7Q719_9GAMM</name>
<proteinExistence type="predicted"/>
<keyword evidence="3" id="KW-1185">Reference proteome</keyword>
<reference evidence="3" key="1">
    <citation type="submission" date="2016-09" db="EMBL/GenBank/DDBJ databases">
        <authorList>
            <person name="Wan X."/>
            <person name="Hou S."/>
        </authorList>
    </citation>
    <scope>NUCLEOTIDE SEQUENCE [LARGE SCALE GENOMIC DNA]</scope>
    <source>
        <strain evidence="3">KH87</strain>
    </source>
</reference>
<dbReference type="PANTHER" id="PTHR45947">
    <property type="entry name" value="SULFOQUINOVOSYL TRANSFERASE SQD2"/>
    <property type="match status" value="1"/>
</dbReference>
<comment type="caution">
    <text evidence="2">The sequence shown here is derived from an EMBL/GenBank/DDBJ whole genome shotgun (WGS) entry which is preliminary data.</text>
</comment>
<dbReference type="EMBL" id="MKEK01000001">
    <property type="protein sequence ID" value="OEY69969.1"/>
    <property type="molecule type" value="Genomic_DNA"/>
</dbReference>
<dbReference type="Pfam" id="PF13692">
    <property type="entry name" value="Glyco_trans_1_4"/>
    <property type="match status" value="1"/>
</dbReference>
<dbReference type="InterPro" id="IPR028098">
    <property type="entry name" value="Glyco_trans_4-like_N"/>
</dbReference>
<organism evidence="2 3">
    <name type="scientific">Rheinheimera salexigens</name>
    <dbReference type="NCBI Taxonomy" id="1628148"/>
    <lineage>
        <taxon>Bacteria</taxon>
        <taxon>Pseudomonadati</taxon>
        <taxon>Pseudomonadota</taxon>
        <taxon>Gammaproteobacteria</taxon>
        <taxon>Chromatiales</taxon>
        <taxon>Chromatiaceae</taxon>
        <taxon>Rheinheimera</taxon>
    </lineage>
</organism>
<dbReference type="RefSeq" id="WP_070049538.1">
    <property type="nucleotide sequence ID" value="NZ_CBCSDO010000007.1"/>
</dbReference>
<evidence type="ECO:0000313" key="2">
    <source>
        <dbReference type="EMBL" id="OEY69969.1"/>
    </source>
</evidence>
<dbReference type="InterPro" id="IPR050194">
    <property type="entry name" value="Glycosyltransferase_grp1"/>
</dbReference>
<accession>A0A1E7Q719</accession>
<gene>
    <name evidence="2" type="ORF">BI198_10630</name>
</gene>
<dbReference type="InterPro" id="IPR017522">
    <property type="entry name" value="Sugar_tfrase_PEP-CTERM_Stp2"/>
</dbReference>
<dbReference type="NCBIfam" id="TIGR03088">
    <property type="entry name" value="stp2"/>
    <property type="match status" value="1"/>
</dbReference>
<dbReference type="Pfam" id="PF13439">
    <property type="entry name" value="Glyco_transf_4"/>
    <property type="match status" value="1"/>
</dbReference>